<protein>
    <submittedName>
        <fullName evidence="1">O-fucosyltransferase family protein</fullName>
    </submittedName>
</protein>
<organism evidence="1 2">
    <name type="scientific">Ruminiclostridium herbifermentans</name>
    <dbReference type="NCBI Taxonomy" id="2488810"/>
    <lineage>
        <taxon>Bacteria</taxon>
        <taxon>Bacillati</taxon>
        <taxon>Bacillota</taxon>
        <taxon>Clostridia</taxon>
        <taxon>Eubacteriales</taxon>
        <taxon>Oscillospiraceae</taxon>
        <taxon>Ruminiclostridium</taxon>
    </lineage>
</organism>
<gene>
    <name evidence="1" type="ORF">EHE19_019020</name>
</gene>
<proteinExistence type="predicted"/>
<dbReference type="OrthoDB" id="1737455at2"/>
<dbReference type="PANTHER" id="PTHR13132:SF29">
    <property type="entry name" value="ALPHA-(1,6)-FUCOSYLTRANSFERASE"/>
    <property type="match status" value="1"/>
</dbReference>
<accession>A0A4U7JBW3</accession>
<evidence type="ECO:0000313" key="1">
    <source>
        <dbReference type="EMBL" id="QNU66890.1"/>
    </source>
</evidence>
<name>A0A4U7JBW3_9FIRM</name>
<dbReference type="GO" id="GO:0006487">
    <property type="term" value="P:protein N-linked glycosylation"/>
    <property type="evidence" value="ECO:0007669"/>
    <property type="project" value="TreeGrafter"/>
</dbReference>
<sequence length="389" mass="46189">MSSDRFLLIKSWSYTLWADIDHVLCQLLIAEITNRIPVIYWPTHCLHNGVVQTNGFELYFEPISNYTIYHLAKPDYTYYPPIWDSDSLLADDRNRDTWMYRNIGEIISSDANVVVGDAYYNVSELIPFLKKNHSVYGMSAEQIYHYLYSKYIRIKPDIDMEIQSYYNSFIKNNYPVLAVHVRKVDKSVVFDARHSKEYGNQYWNKVYKRYTKNQNEDKIRKIYPKGKIKKPNDLYKSEIRKFIEKYNIKKIFLLTDCEETVREYKKLYGSMLIYTDCKRVLGGDCVSHMENPMIKRRRGVEIIKDTYIASKCDFFIGNDFSHLSHTVTRIKDWGDKSVSLLYWLYKRLKYPVNVMLIVKKDSNNVFSRIKNKAKEFIDKCKKKLLKGGS</sequence>
<dbReference type="EMBL" id="CP061336">
    <property type="protein sequence ID" value="QNU66890.1"/>
    <property type="molecule type" value="Genomic_DNA"/>
</dbReference>
<evidence type="ECO:0000313" key="2">
    <source>
        <dbReference type="Proteomes" id="UP000306409"/>
    </source>
</evidence>
<dbReference type="RefSeq" id="WP_137698725.1">
    <property type="nucleotide sequence ID" value="NZ_CP061336.1"/>
</dbReference>
<dbReference type="PANTHER" id="PTHR13132">
    <property type="entry name" value="ALPHA- 1,6 -FUCOSYLTRANSFERASE"/>
    <property type="match status" value="1"/>
</dbReference>
<dbReference type="Proteomes" id="UP000306409">
    <property type="component" value="Chromosome"/>
</dbReference>
<reference evidence="1 2" key="1">
    <citation type="submission" date="2020-09" db="EMBL/GenBank/DDBJ databases">
        <title>Characterization and genome sequencing of Ruminiclostridium sp. nov. MA18.</title>
        <authorList>
            <person name="Rettenmaier R."/>
            <person name="Kowollik M.-L."/>
            <person name="Liebl W."/>
            <person name="Zverlov V."/>
        </authorList>
    </citation>
    <scope>NUCLEOTIDE SEQUENCE [LARGE SCALE GENOMIC DNA]</scope>
    <source>
        <strain evidence="1 2">MA18</strain>
    </source>
</reference>
<keyword evidence="1" id="KW-0808">Transferase</keyword>
<keyword evidence="1" id="KW-0328">Glycosyltransferase</keyword>
<dbReference type="GO" id="GO:0046921">
    <property type="term" value="F:alpha-(1-&gt;6)-fucosyltransferase activity"/>
    <property type="evidence" value="ECO:0007669"/>
    <property type="project" value="TreeGrafter"/>
</dbReference>
<dbReference type="AlphaFoldDB" id="A0A4U7JBW3"/>
<keyword evidence="2" id="KW-1185">Reference proteome</keyword>
<dbReference type="CDD" id="cd11296">
    <property type="entry name" value="O-FucT_like"/>
    <property type="match status" value="1"/>
</dbReference>
<dbReference type="Gene3D" id="3.40.50.11350">
    <property type="match status" value="1"/>
</dbReference>
<dbReference type="KEGG" id="rher:EHE19_019020"/>